<accession>A0ABY7CZU7</accession>
<dbReference type="RefSeq" id="XP_053026409.1">
    <property type="nucleotide sequence ID" value="XM_053162433.1"/>
</dbReference>
<dbReference type="EMBL" id="CP110433">
    <property type="protein sequence ID" value="WAQ90854.1"/>
    <property type="molecule type" value="Genomic_DNA"/>
</dbReference>
<reference evidence="1" key="1">
    <citation type="submission" date="2022-10" db="EMBL/GenBank/DDBJ databases">
        <title>Puccinia triticina Genome sequencing and assembly.</title>
        <authorList>
            <person name="Li C."/>
        </authorList>
    </citation>
    <scope>NUCLEOTIDE SEQUENCE</scope>
    <source>
        <strain evidence="1">Pt15</strain>
    </source>
</reference>
<evidence type="ECO:0000313" key="2">
    <source>
        <dbReference type="Proteomes" id="UP001164743"/>
    </source>
</evidence>
<protein>
    <recommendedName>
        <fullName evidence="3">Telomeric single stranded DNA binding POT1/Cdc13 domain-containing protein</fullName>
    </recommendedName>
</protein>
<organism evidence="1 2">
    <name type="scientific">Puccinia triticina</name>
    <dbReference type="NCBI Taxonomy" id="208348"/>
    <lineage>
        <taxon>Eukaryota</taxon>
        <taxon>Fungi</taxon>
        <taxon>Dikarya</taxon>
        <taxon>Basidiomycota</taxon>
        <taxon>Pucciniomycotina</taxon>
        <taxon>Pucciniomycetes</taxon>
        <taxon>Pucciniales</taxon>
        <taxon>Pucciniaceae</taxon>
        <taxon>Puccinia</taxon>
    </lineage>
</organism>
<gene>
    <name evidence="1" type="ORF">PtA15_13A254</name>
</gene>
<dbReference type="GeneID" id="77803328"/>
<dbReference type="Proteomes" id="UP001164743">
    <property type="component" value="Chromosome 13A"/>
</dbReference>
<proteinExistence type="predicted"/>
<keyword evidence="2" id="KW-1185">Reference proteome</keyword>
<evidence type="ECO:0000313" key="1">
    <source>
        <dbReference type="EMBL" id="WAQ90854.1"/>
    </source>
</evidence>
<evidence type="ECO:0008006" key="3">
    <source>
        <dbReference type="Google" id="ProtNLM"/>
    </source>
</evidence>
<sequence>MFEISGNLHISLVDITSIHGSLDNTIHLTTVISSNDIVQHIPYSELSKFHVILKSCSPDPPPFIYNPETQIFFTGYLTASTFGGYPKVTVGEGKWVLHQGQSFELVEEFHKARVWGSGYVVKVNYNWTACQQSYVTVQDALPKKGASIRLLAWDSELLGKMCQLQRGDWIKFDGKAGIESYKDAHIVETTPQSFRTLNINQIFPQVKSQKNSTVKRRRLGTGEVTKEKERKKEIISFSLEQI</sequence>
<name>A0ABY7CZU7_9BASI</name>